<dbReference type="Proteomes" id="UP000249341">
    <property type="component" value="Unassembled WGS sequence"/>
</dbReference>
<evidence type="ECO:0000313" key="2">
    <source>
        <dbReference type="EMBL" id="RAK24760.1"/>
    </source>
</evidence>
<reference evidence="2 3" key="1">
    <citation type="submission" date="2018-06" db="EMBL/GenBank/DDBJ databases">
        <title>Genomic Encyclopedia of Type Strains, Phase III (KMG-III): the genomes of soil and plant-associated and newly described type strains.</title>
        <authorList>
            <person name="Whitman W."/>
        </authorList>
    </citation>
    <scope>NUCLEOTIDE SEQUENCE [LARGE SCALE GENOMIC DNA]</scope>
    <source>
        <strain evidence="2 3">CGMCC 4.7090</strain>
    </source>
</reference>
<gene>
    <name evidence="2" type="ORF">B0I29_13615</name>
</gene>
<comment type="caution">
    <text evidence="2">The sequence shown here is derived from an EMBL/GenBank/DDBJ whole genome shotgun (WGS) entry which is preliminary data.</text>
</comment>
<accession>A0A327YXP0</accession>
<evidence type="ECO:0000313" key="3">
    <source>
        <dbReference type="Proteomes" id="UP000249341"/>
    </source>
</evidence>
<dbReference type="SUPFAM" id="SSF55729">
    <property type="entry name" value="Acyl-CoA N-acyltransferases (Nat)"/>
    <property type="match status" value="1"/>
</dbReference>
<dbReference type="AlphaFoldDB" id="A0A327YXP0"/>
<dbReference type="EMBL" id="QLMJ01000036">
    <property type="protein sequence ID" value="RAK24760.1"/>
    <property type="molecule type" value="Genomic_DNA"/>
</dbReference>
<sequence length="149" mass="15991">MRASESLFAPQSYPRRFLSGDRGLRPLHLMVSAHLALRERRWTGQVAVEGNRVIALAQCVWDPADPESPTVRVNVADAQLGSGLGRRVMRELIARCLSIGLSTFTVDYAGSNITVDSMLQAIAAEAGEGYSLSGVTRGGIGHLTVRAAD</sequence>
<evidence type="ECO:0000259" key="1">
    <source>
        <dbReference type="PROSITE" id="PS51186"/>
    </source>
</evidence>
<dbReference type="Gene3D" id="3.40.630.30">
    <property type="match status" value="1"/>
</dbReference>
<organism evidence="2 3">
    <name type="scientific">Actinoplanes lutulentus</name>
    <dbReference type="NCBI Taxonomy" id="1287878"/>
    <lineage>
        <taxon>Bacteria</taxon>
        <taxon>Bacillati</taxon>
        <taxon>Actinomycetota</taxon>
        <taxon>Actinomycetes</taxon>
        <taxon>Micromonosporales</taxon>
        <taxon>Micromonosporaceae</taxon>
        <taxon>Actinoplanes</taxon>
    </lineage>
</organism>
<dbReference type="CDD" id="cd04301">
    <property type="entry name" value="NAT_SF"/>
    <property type="match status" value="1"/>
</dbReference>
<proteinExistence type="predicted"/>
<feature type="domain" description="N-acetyltransferase" evidence="1">
    <location>
        <begin position="1"/>
        <end position="149"/>
    </location>
</feature>
<keyword evidence="3" id="KW-1185">Reference proteome</keyword>
<dbReference type="InterPro" id="IPR000182">
    <property type="entry name" value="GNAT_dom"/>
</dbReference>
<dbReference type="GO" id="GO:0016747">
    <property type="term" value="F:acyltransferase activity, transferring groups other than amino-acyl groups"/>
    <property type="evidence" value="ECO:0007669"/>
    <property type="project" value="InterPro"/>
</dbReference>
<protein>
    <recommendedName>
        <fullName evidence="1">N-acetyltransferase domain-containing protein</fullName>
    </recommendedName>
</protein>
<dbReference type="PROSITE" id="PS51186">
    <property type="entry name" value="GNAT"/>
    <property type="match status" value="1"/>
</dbReference>
<dbReference type="InterPro" id="IPR016181">
    <property type="entry name" value="Acyl_CoA_acyltransferase"/>
</dbReference>
<name>A0A327YXP0_9ACTN</name>